<dbReference type="EC" id="2.7.11.1" evidence="4"/>
<dbReference type="InterPro" id="IPR000719">
    <property type="entry name" value="Prot_kinase_dom"/>
</dbReference>
<evidence type="ECO:0000256" key="14">
    <source>
        <dbReference type="ARBA" id="ARBA00023170"/>
    </source>
</evidence>
<comment type="caution">
    <text evidence="20">The sequence shown here is derived from an EMBL/GenBank/DDBJ whole genome shotgun (WGS) entry which is preliminary data.</text>
</comment>
<dbReference type="InterPro" id="IPR050528">
    <property type="entry name" value="L-type_Lectin-RKs"/>
</dbReference>
<dbReference type="Gene3D" id="2.60.120.200">
    <property type="match status" value="1"/>
</dbReference>
<evidence type="ECO:0000256" key="11">
    <source>
        <dbReference type="ARBA" id="ARBA00022840"/>
    </source>
</evidence>
<keyword evidence="15" id="KW-0325">Glycoprotein</keyword>
<keyword evidence="21" id="KW-1185">Reference proteome</keyword>
<name>A0ABQ7Y8J1_BRANA</name>
<evidence type="ECO:0000313" key="21">
    <source>
        <dbReference type="Proteomes" id="UP000824890"/>
    </source>
</evidence>
<dbReference type="EMBL" id="JAGKQM010000018">
    <property type="protein sequence ID" value="KAH0863531.1"/>
    <property type="molecule type" value="Genomic_DNA"/>
</dbReference>
<comment type="similarity">
    <text evidence="3">In the C-terminal section; belongs to the protein kinase superfamily. Ser/Thr protein kinase family.</text>
</comment>
<dbReference type="InterPro" id="IPR013320">
    <property type="entry name" value="ConA-like_dom_sf"/>
</dbReference>
<keyword evidence="9" id="KW-0430">Lectin</keyword>
<evidence type="ECO:0000256" key="5">
    <source>
        <dbReference type="ARBA" id="ARBA00022475"/>
    </source>
</evidence>
<keyword evidence="14" id="KW-0675">Receptor</keyword>
<dbReference type="SUPFAM" id="SSF56112">
    <property type="entry name" value="Protein kinase-like (PK-like)"/>
    <property type="match status" value="1"/>
</dbReference>
<keyword evidence="11" id="KW-0067">ATP-binding</keyword>
<dbReference type="Proteomes" id="UP000824890">
    <property type="component" value="Unassembled WGS sequence"/>
</dbReference>
<keyword evidence="6" id="KW-0723">Serine/threonine-protein kinase</keyword>
<accession>A0ABQ7Y8J1</accession>
<evidence type="ECO:0000256" key="1">
    <source>
        <dbReference type="ARBA" id="ARBA00004251"/>
    </source>
</evidence>
<evidence type="ECO:0000256" key="10">
    <source>
        <dbReference type="ARBA" id="ARBA00022741"/>
    </source>
</evidence>
<evidence type="ECO:0000256" key="2">
    <source>
        <dbReference type="ARBA" id="ARBA00008536"/>
    </source>
</evidence>
<dbReference type="PROSITE" id="PS50011">
    <property type="entry name" value="PROTEIN_KINASE_DOM"/>
    <property type="match status" value="1"/>
</dbReference>
<dbReference type="SMART" id="SM00220">
    <property type="entry name" value="S_TKc"/>
    <property type="match status" value="1"/>
</dbReference>
<dbReference type="InterPro" id="IPR011009">
    <property type="entry name" value="Kinase-like_dom_sf"/>
</dbReference>
<dbReference type="InterPro" id="IPR019825">
    <property type="entry name" value="Lectin_legB_Mn/Ca_BS"/>
</dbReference>
<comment type="subcellular location">
    <subcellularLocation>
        <location evidence="1">Cell membrane</location>
        <topology evidence="1">Single-pass type I membrane protein</topology>
    </subcellularLocation>
</comment>
<keyword evidence="13 18" id="KW-0472">Membrane</keyword>
<evidence type="ECO:0000256" key="17">
    <source>
        <dbReference type="ARBA" id="ARBA00048679"/>
    </source>
</evidence>
<evidence type="ECO:0000256" key="12">
    <source>
        <dbReference type="ARBA" id="ARBA00022989"/>
    </source>
</evidence>
<keyword evidence="10" id="KW-0547">Nucleotide-binding</keyword>
<sequence>GISDRIRISDNNSEDCCHLTLCGGQTMTIHPILSKLFAICGKITHSSQRLLFFFCGNMNMFVLLLLLFLNKAVSQSERGEFGFNGYLYDSYGTANLDSNGLMKLTNYAEQKTGQVFYKFPVRFKDSPLHLFSPYGHGIAFAISPTKGLPYSFPSQYLGLFNMTNNGDPSNHVVAVEFDTIQSREFGDMDDNHVAWVEYDSSRKQLNITLHPLHVAKLKRPLLSLTKNLSPYLLESMYLNGKASDIDPSRLPKLPDDYQQDSRSSLKKILAISLSMTGLAVLIFLTISFMLLMKRKKLMEVLEDWEVQFGPHRFAYKDLYIATKVYKGTLLSSNLDIAVKKVSHDSRQGMREFIAEIATIGRLRHPNLVRLLGYCRRKGELYLVYDCMPKGSLDKFLYHQPEQSLDWSQRFNIIKDVASGLLYLHQQWVQVIIHRDIKPANILLDESMNAKLGDFGLAKLCEHRIDPQTSNVAGTFGYISPELSRTGKASTSSDVFAFGVFMLEITCGRRPVLPRASSPSEMVLTDWVLDCWKDDILQVVDERVKHDDKYLEEQVTMVLKLGLLCSHPVAAMRPSMSIVIQFLDGVAQLPHNLLDVVKARENVGATEATAAPAQPSSIATVTFTESFASHGR</sequence>
<evidence type="ECO:0000256" key="7">
    <source>
        <dbReference type="ARBA" id="ARBA00022692"/>
    </source>
</evidence>
<evidence type="ECO:0000259" key="19">
    <source>
        <dbReference type="PROSITE" id="PS50011"/>
    </source>
</evidence>
<evidence type="ECO:0000256" key="13">
    <source>
        <dbReference type="ARBA" id="ARBA00023136"/>
    </source>
</evidence>
<dbReference type="SUPFAM" id="SSF49899">
    <property type="entry name" value="Concanavalin A-like lectins/glucanases"/>
    <property type="match status" value="1"/>
</dbReference>
<dbReference type="InterPro" id="IPR008271">
    <property type="entry name" value="Ser/Thr_kinase_AS"/>
</dbReference>
<evidence type="ECO:0000256" key="9">
    <source>
        <dbReference type="ARBA" id="ARBA00022734"/>
    </source>
</evidence>
<comment type="catalytic activity">
    <reaction evidence="17">
        <text>L-seryl-[protein] + ATP = O-phospho-L-seryl-[protein] + ADP + H(+)</text>
        <dbReference type="Rhea" id="RHEA:17989"/>
        <dbReference type="Rhea" id="RHEA-COMP:9863"/>
        <dbReference type="Rhea" id="RHEA-COMP:11604"/>
        <dbReference type="ChEBI" id="CHEBI:15378"/>
        <dbReference type="ChEBI" id="CHEBI:29999"/>
        <dbReference type="ChEBI" id="CHEBI:30616"/>
        <dbReference type="ChEBI" id="CHEBI:83421"/>
        <dbReference type="ChEBI" id="CHEBI:456216"/>
        <dbReference type="EC" id="2.7.11.1"/>
    </reaction>
</comment>
<feature type="transmembrane region" description="Helical" evidence="18">
    <location>
        <begin position="50"/>
        <end position="69"/>
    </location>
</feature>
<keyword evidence="12 18" id="KW-1133">Transmembrane helix</keyword>
<protein>
    <recommendedName>
        <fullName evidence="4">non-specific serine/threonine protein kinase</fullName>
        <ecNumber evidence="4">2.7.11.1</ecNumber>
    </recommendedName>
</protein>
<dbReference type="CDD" id="cd06899">
    <property type="entry name" value="lectin_legume_LecRK_Arcelin_ConA"/>
    <property type="match status" value="1"/>
</dbReference>
<dbReference type="PANTHER" id="PTHR27007">
    <property type="match status" value="1"/>
</dbReference>
<evidence type="ECO:0000256" key="16">
    <source>
        <dbReference type="ARBA" id="ARBA00047899"/>
    </source>
</evidence>
<evidence type="ECO:0000256" key="18">
    <source>
        <dbReference type="SAM" id="Phobius"/>
    </source>
</evidence>
<dbReference type="PROSITE" id="PS00307">
    <property type="entry name" value="LECTIN_LEGUME_BETA"/>
    <property type="match status" value="1"/>
</dbReference>
<dbReference type="Gene3D" id="3.30.200.20">
    <property type="entry name" value="Phosphorylase Kinase, domain 1"/>
    <property type="match status" value="1"/>
</dbReference>
<evidence type="ECO:0000256" key="3">
    <source>
        <dbReference type="ARBA" id="ARBA00010217"/>
    </source>
</evidence>
<evidence type="ECO:0000256" key="6">
    <source>
        <dbReference type="ARBA" id="ARBA00022527"/>
    </source>
</evidence>
<feature type="domain" description="Protein kinase" evidence="19">
    <location>
        <begin position="304"/>
        <end position="593"/>
    </location>
</feature>
<evidence type="ECO:0000313" key="20">
    <source>
        <dbReference type="EMBL" id="KAH0863531.1"/>
    </source>
</evidence>
<organism evidence="20 21">
    <name type="scientific">Brassica napus</name>
    <name type="common">Rape</name>
    <dbReference type="NCBI Taxonomy" id="3708"/>
    <lineage>
        <taxon>Eukaryota</taxon>
        <taxon>Viridiplantae</taxon>
        <taxon>Streptophyta</taxon>
        <taxon>Embryophyta</taxon>
        <taxon>Tracheophyta</taxon>
        <taxon>Spermatophyta</taxon>
        <taxon>Magnoliopsida</taxon>
        <taxon>eudicotyledons</taxon>
        <taxon>Gunneridae</taxon>
        <taxon>Pentapetalae</taxon>
        <taxon>rosids</taxon>
        <taxon>malvids</taxon>
        <taxon>Brassicales</taxon>
        <taxon>Brassicaceae</taxon>
        <taxon>Brassiceae</taxon>
        <taxon>Brassica</taxon>
    </lineage>
</organism>
<keyword evidence="7 18" id="KW-0812">Transmembrane</keyword>
<dbReference type="PROSITE" id="PS00108">
    <property type="entry name" value="PROTEIN_KINASE_ST"/>
    <property type="match status" value="1"/>
</dbReference>
<proteinExistence type="inferred from homology"/>
<keyword evidence="6" id="KW-0808">Transferase</keyword>
<dbReference type="Pfam" id="PF07714">
    <property type="entry name" value="PK_Tyr_Ser-Thr"/>
    <property type="match status" value="1"/>
</dbReference>
<keyword evidence="6" id="KW-0418">Kinase</keyword>
<dbReference type="Gene3D" id="1.10.510.10">
    <property type="entry name" value="Transferase(Phosphotransferase) domain 1"/>
    <property type="match status" value="1"/>
</dbReference>
<gene>
    <name evidence="20" type="ORF">HID58_080742</name>
</gene>
<feature type="non-terminal residue" evidence="20">
    <location>
        <position position="1"/>
    </location>
</feature>
<reference evidence="20 21" key="1">
    <citation type="submission" date="2021-05" db="EMBL/GenBank/DDBJ databases">
        <title>Genome Assembly of Synthetic Allotetraploid Brassica napus Reveals Homoeologous Exchanges between Subgenomes.</title>
        <authorList>
            <person name="Davis J.T."/>
        </authorList>
    </citation>
    <scope>NUCLEOTIDE SEQUENCE [LARGE SCALE GENOMIC DNA]</scope>
    <source>
        <strain evidence="21">cv. Da-Ae</strain>
        <tissue evidence="20">Seedling</tissue>
    </source>
</reference>
<comment type="similarity">
    <text evidence="2">In the N-terminal section; belongs to the leguminous lectin family.</text>
</comment>
<keyword evidence="8" id="KW-0732">Signal</keyword>
<keyword evidence="5" id="KW-1003">Cell membrane</keyword>
<feature type="transmembrane region" description="Helical" evidence="18">
    <location>
        <begin position="268"/>
        <end position="291"/>
    </location>
</feature>
<evidence type="ECO:0000256" key="8">
    <source>
        <dbReference type="ARBA" id="ARBA00022729"/>
    </source>
</evidence>
<evidence type="ECO:0000256" key="15">
    <source>
        <dbReference type="ARBA" id="ARBA00023180"/>
    </source>
</evidence>
<dbReference type="Pfam" id="PF00139">
    <property type="entry name" value="Lectin_legB"/>
    <property type="match status" value="1"/>
</dbReference>
<comment type="catalytic activity">
    <reaction evidence="16">
        <text>L-threonyl-[protein] + ATP = O-phospho-L-threonyl-[protein] + ADP + H(+)</text>
        <dbReference type="Rhea" id="RHEA:46608"/>
        <dbReference type="Rhea" id="RHEA-COMP:11060"/>
        <dbReference type="Rhea" id="RHEA-COMP:11605"/>
        <dbReference type="ChEBI" id="CHEBI:15378"/>
        <dbReference type="ChEBI" id="CHEBI:30013"/>
        <dbReference type="ChEBI" id="CHEBI:30616"/>
        <dbReference type="ChEBI" id="CHEBI:61977"/>
        <dbReference type="ChEBI" id="CHEBI:456216"/>
        <dbReference type="EC" id="2.7.11.1"/>
    </reaction>
</comment>
<dbReference type="InterPro" id="IPR001220">
    <property type="entry name" value="Legume_lectin_dom"/>
</dbReference>
<evidence type="ECO:0000256" key="4">
    <source>
        <dbReference type="ARBA" id="ARBA00012513"/>
    </source>
</evidence>
<dbReference type="CDD" id="cd14066">
    <property type="entry name" value="STKc_IRAK"/>
    <property type="match status" value="1"/>
</dbReference>
<dbReference type="InterPro" id="IPR001245">
    <property type="entry name" value="Ser-Thr/Tyr_kinase_cat_dom"/>
</dbReference>